<feature type="compositionally biased region" description="Pro residues" evidence="1">
    <location>
        <begin position="81"/>
        <end position="95"/>
    </location>
</feature>
<feature type="region of interest" description="Disordered" evidence="1">
    <location>
        <begin position="52"/>
        <end position="96"/>
    </location>
</feature>
<dbReference type="GO" id="GO:0004525">
    <property type="term" value="F:ribonuclease III activity"/>
    <property type="evidence" value="ECO:0007669"/>
    <property type="project" value="InterPro"/>
</dbReference>
<gene>
    <name evidence="3" type="ORF">DACRYDRAFT_82342</name>
</gene>
<dbReference type="Gene3D" id="1.10.1520.10">
    <property type="entry name" value="Ribonuclease III domain"/>
    <property type="match status" value="1"/>
</dbReference>
<protein>
    <recommendedName>
        <fullName evidence="2">RNase III domain-containing protein</fullName>
    </recommendedName>
</protein>
<feature type="region of interest" description="Disordered" evidence="1">
    <location>
        <begin position="341"/>
        <end position="401"/>
    </location>
</feature>
<evidence type="ECO:0000259" key="2">
    <source>
        <dbReference type="Pfam" id="PF14622"/>
    </source>
</evidence>
<organism evidence="3 4">
    <name type="scientific">Dacryopinax primogenitus (strain DJM 731)</name>
    <name type="common">Brown rot fungus</name>
    <dbReference type="NCBI Taxonomy" id="1858805"/>
    <lineage>
        <taxon>Eukaryota</taxon>
        <taxon>Fungi</taxon>
        <taxon>Dikarya</taxon>
        <taxon>Basidiomycota</taxon>
        <taxon>Agaricomycotina</taxon>
        <taxon>Dacrymycetes</taxon>
        <taxon>Dacrymycetales</taxon>
        <taxon>Dacrymycetaceae</taxon>
        <taxon>Dacryopinax</taxon>
    </lineage>
</organism>
<feature type="compositionally biased region" description="Basic and acidic residues" evidence="1">
    <location>
        <begin position="353"/>
        <end position="386"/>
    </location>
</feature>
<dbReference type="GO" id="GO:0005762">
    <property type="term" value="C:mitochondrial large ribosomal subunit"/>
    <property type="evidence" value="ECO:0007669"/>
    <property type="project" value="InterPro"/>
</dbReference>
<dbReference type="PANTHER" id="PTHR28160:SF1">
    <property type="entry name" value="LARGE RIBOSOMAL SUBUNIT PROTEIN ML57"/>
    <property type="match status" value="1"/>
</dbReference>
<dbReference type="RefSeq" id="XP_040626139.1">
    <property type="nucleotide sequence ID" value="XM_040776561.1"/>
</dbReference>
<evidence type="ECO:0000313" key="4">
    <source>
        <dbReference type="Proteomes" id="UP000030653"/>
    </source>
</evidence>
<keyword evidence="4" id="KW-1185">Reference proteome</keyword>
<feature type="domain" description="RNase III" evidence="2">
    <location>
        <begin position="167"/>
        <end position="308"/>
    </location>
</feature>
<name>M5G096_DACPD</name>
<dbReference type="Proteomes" id="UP000030653">
    <property type="component" value="Unassembled WGS sequence"/>
</dbReference>
<dbReference type="GO" id="GO:0032543">
    <property type="term" value="P:mitochondrial translation"/>
    <property type="evidence" value="ECO:0007669"/>
    <property type="project" value="InterPro"/>
</dbReference>
<dbReference type="InterPro" id="IPR040030">
    <property type="entry name" value="Ribosomal_mL57"/>
</dbReference>
<evidence type="ECO:0000313" key="3">
    <source>
        <dbReference type="EMBL" id="EJT99241.1"/>
    </source>
</evidence>
<dbReference type="GO" id="GO:0003735">
    <property type="term" value="F:structural constituent of ribosome"/>
    <property type="evidence" value="ECO:0007669"/>
    <property type="project" value="InterPro"/>
</dbReference>
<proteinExistence type="predicted"/>
<dbReference type="HOGENOM" id="CLU_687011_0_0_1"/>
<dbReference type="GO" id="GO:0006396">
    <property type="term" value="P:RNA processing"/>
    <property type="evidence" value="ECO:0007669"/>
    <property type="project" value="InterPro"/>
</dbReference>
<feature type="region of interest" description="Disordered" evidence="1">
    <location>
        <begin position="109"/>
        <end position="134"/>
    </location>
</feature>
<dbReference type="InterPro" id="IPR036389">
    <property type="entry name" value="RNase_III_sf"/>
</dbReference>
<dbReference type="AlphaFoldDB" id="M5G096"/>
<dbReference type="OrthoDB" id="2281895at2759"/>
<dbReference type="GeneID" id="63691623"/>
<dbReference type="EMBL" id="JH795870">
    <property type="protein sequence ID" value="EJT99241.1"/>
    <property type="molecule type" value="Genomic_DNA"/>
</dbReference>
<dbReference type="InterPro" id="IPR000999">
    <property type="entry name" value="RNase_III_dom"/>
</dbReference>
<reference evidence="3 4" key="1">
    <citation type="journal article" date="2012" name="Science">
        <title>The Paleozoic origin of enzymatic lignin decomposition reconstructed from 31 fungal genomes.</title>
        <authorList>
            <person name="Floudas D."/>
            <person name="Binder M."/>
            <person name="Riley R."/>
            <person name="Barry K."/>
            <person name="Blanchette R.A."/>
            <person name="Henrissat B."/>
            <person name="Martinez A.T."/>
            <person name="Otillar R."/>
            <person name="Spatafora J.W."/>
            <person name="Yadav J.S."/>
            <person name="Aerts A."/>
            <person name="Benoit I."/>
            <person name="Boyd A."/>
            <person name="Carlson A."/>
            <person name="Copeland A."/>
            <person name="Coutinho P.M."/>
            <person name="de Vries R.P."/>
            <person name="Ferreira P."/>
            <person name="Findley K."/>
            <person name="Foster B."/>
            <person name="Gaskell J."/>
            <person name="Glotzer D."/>
            <person name="Gorecki P."/>
            <person name="Heitman J."/>
            <person name="Hesse C."/>
            <person name="Hori C."/>
            <person name="Igarashi K."/>
            <person name="Jurgens J.A."/>
            <person name="Kallen N."/>
            <person name="Kersten P."/>
            <person name="Kohler A."/>
            <person name="Kuees U."/>
            <person name="Kumar T.K.A."/>
            <person name="Kuo A."/>
            <person name="LaButti K."/>
            <person name="Larrondo L.F."/>
            <person name="Lindquist E."/>
            <person name="Ling A."/>
            <person name="Lombard V."/>
            <person name="Lucas S."/>
            <person name="Lundell T."/>
            <person name="Martin R."/>
            <person name="McLaughlin D.J."/>
            <person name="Morgenstern I."/>
            <person name="Morin E."/>
            <person name="Murat C."/>
            <person name="Nagy L.G."/>
            <person name="Nolan M."/>
            <person name="Ohm R.A."/>
            <person name="Patyshakuliyeva A."/>
            <person name="Rokas A."/>
            <person name="Ruiz-Duenas F.J."/>
            <person name="Sabat G."/>
            <person name="Salamov A."/>
            <person name="Samejima M."/>
            <person name="Schmutz J."/>
            <person name="Slot J.C."/>
            <person name="St John F."/>
            <person name="Stenlid J."/>
            <person name="Sun H."/>
            <person name="Sun S."/>
            <person name="Syed K."/>
            <person name="Tsang A."/>
            <person name="Wiebenga A."/>
            <person name="Young D."/>
            <person name="Pisabarro A."/>
            <person name="Eastwood D.C."/>
            <person name="Martin F."/>
            <person name="Cullen D."/>
            <person name="Grigoriev I.V."/>
            <person name="Hibbett D.S."/>
        </authorList>
    </citation>
    <scope>NUCLEOTIDE SEQUENCE [LARGE SCALE GENOMIC DNA]</scope>
    <source>
        <strain evidence="3 4">DJM-731 SS1</strain>
    </source>
</reference>
<dbReference type="Pfam" id="PF14622">
    <property type="entry name" value="Ribonucleas_3_3"/>
    <property type="match status" value="1"/>
</dbReference>
<sequence>MNGQRLAAGVRGTLNAPRQAQIVPRCIARPACNYSSSSLLISSLNDLNSPRLARHHPPRIPRARVVRSQSTDASSHRAPSSPFPSPYDEQSPPPATNYVLDDYVSRSLNANPGATARRHRTRSDRPPVAHADPFHKRSLHPIAPCTNAEVVEYFRQLLDPLEFSEQFAARLVTHTSWGGGMEGHNGRFIFLGRRFLRANMFMFLQSAEVHAPESKFVVPPWSEEIEAASQKMLETHILGRDIGSAWELERVMRWVPIMPDSTDRERIFVSSGLYKVRGATVEAVMGGILHQYGGLVAHRAFQTRIVPHLWQHLPLSYQRTAEELAERMGGPKAMLLIPPVTPSVSSGEPIEPQVEKEEKQRPPLFPDDARTVKEARGEMQRSKPAEAVKPAPSHNKMLLMI</sequence>
<dbReference type="PANTHER" id="PTHR28160">
    <property type="entry name" value="54S RIBOSOMAL PROTEIN L15, MITOCHONDRIAL"/>
    <property type="match status" value="1"/>
</dbReference>
<feature type="compositionally biased region" description="Basic residues" evidence="1">
    <location>
        <begin position="52"/>
        <end position="65"/>
    </location>
</feature>
<evidence type="ECO:0000256" key="1">
    <source>
        <dbReference type="SAM" id="MobiDB-lite"/>
    </source>
</evidence>
<feature type="compositionally biased region" description="Basic and acidic residues" evidence="1">
    <location>
        <begin position="123"/>
        <end position="134"/>
    </location>
</feature>
<accession>M5G096</accession>